<accession>A0A1S9GCE3</accession>
<evidence type="ECO:0000313" key="4">
    <source>
        <dbReference type="EMBL" id="TCU16745.1"/>
    </source>
</evidence>
<keyword evidence="6" id="KW-1185">Reference proteome</keyword>
<dbReference type="InterPro" id="IPR002734">
    <property type="entry name" value="RibDG_C"/>
</dbReference>
<dbReference type="GO" id="GO:0009231">
    <property type="term" value="P:riboflavin biosynthetic process"/>
    <property type="evidence" value="ECO:0007669"/>
    <property type="project" value="InterPro"/>
</dbReference>
<evidence type="ECO:0000313" key="2">
    <source>
        <dbReference type="EMBL" id="MBB3165906.1"/>
    </source>
</evidence>
<evidence type="ECO:0000313" key="3">
    <source>
        <dbReference type="EMBL" id="MBY3066681.1"/>
    </source>
</evidence>
<dbReference type="GO" id="GO:0008703">
    <property type="term" value="F:5-amino-6-(5-phosphoribosylamino)uracil reductase activity"/>
    <property type="evidence" value="ECO:0007669"/>
    <property type="project" value="InterPro"/>
</dbReference>
<dbReference type="PANTHER" id="PTHR38011:SF11">
    <property type="entry name" value="2,5-DIAMINO-6-RIBOSYLAMINO-4(3H)-PYRIMIDINONE 5'-PHOSPHATE REDUCTASE"/>
    <property type="match status" value="1"/>
</dbReference>
<dbReference type="AlphaFoldDB" id="A0A1S9GCE3"/>
<sequence length="194" mass="21016">MAKLVVSILSSLDNYCAGPDGRLDMLPMGEAFDAHNLELLRNAGTLLFGAVTFPMFEAYWPNVDRSPTNDPVQSEIAERVDAARKLVASDTLVLAKTSPWAGTEVVSRTRVHARLAELKAQAGDDLLIFGSSILFNNLLAHGFVDEFHLLVGNVVLGEGVRTFEPGLSAPFKLLGQRKLAGSDIAALHYDCRAH</sequence>
<evidence type="ECO:0000313" key="6">
    <source>
        <dbReference type="Proteomes" id="UP000542811"/>
    </source>
</evidence>
<protein>
    <submittedName>
        <fullName evidence="2 3">Dihydrofolate reductase</fullName>
    </submittedName>
    <submittedName>
        <fullName evidence="4">RibD domain-containing protein</fullName>
    </submittedName>
</protein>
<dbReference type="PANTHER" id="PTHR38011">
    <property type="entry name" value="DIHYDROFOLATE REDUCTASE FAMILY PROTEIN (AFU_ORTHOLOGUE AFUA_8G06820)"/>
    <property type="match status" value="1"/>
</dbReference>
<evidence type="ECO:0000259" key="1">
    <source>
        <dbReference type="Pfam" id="PF01872"/>
    </source>
</evidence>
<dbReference type="Proteomes" id="UP000295021">
    <property type="component" value="Unassembled WGS sequence"/>
</dbReference>
<dbReference type="Gene3D" id="3.40.430.10">
    <property type="entry name" value="Dihydrofolate Reductase, subunit A"/>
    <property type="match status" value="1"/>
</dbReference>
<proteinExistence type="predicted"/>
<feature type="domain" description="Bacterial bifunctional deaminase-reductase C-terminal" evidence="1">
    <location>
        <begin position="3"/>
        <end position="168"/>
    </location>
</feature>
<reference evidence="4 5" key="1">
    <citation type="submission" date="2019-03" db="EMBL/GenBank/DDBJ databases">
        <title>Genomic Encyclopedia of Type Strains, Phase IV (KMG-V): Genome sequencing to study the core and pangenomes of soil and plant-associated prokaryotes.</title>
        <authorList>
            <person name="Whitman W."/>
        </authorList>
    </citation>
    <scope>NUCLEOTIDE SEQUENCE [LARGE SCALE GENOMIC DNA]</scope>
    <source>
        <strain evidence="4 5">FB403</strain>
    </source>
</reference>
<dbReference type="GeneID" id="67487868"/>
<dbReference type="Pfam" id="PF01872">
    <property type="entry name" value="RibD_C"/>
    <property type="match status" value="1"/>
</dbReference>
<comment type="caution">
    <text evidence="3">The sequence shown here is derived from an EMBL/GenBank/DDBJ whole genome shotgun (WGS) entry which is preliminary data.</text>
</comment>
<name>A0A1S9GCE3_9HYPH</name>
<dbReference type="EMBL" id="JAAXQQ010000009">
    <property type="protein sequence ID" value="MBY3066681.1"/>
    <property type="molecule type" value="Genomic_DNA"/>
</dbReference>
<evidence type="ECO:0000313" key="5">
    <source>
        <dbReference type="Proteomes" id="UP000295021"/>
    </source>
</evidence>
<organism evidence="3 7">
    <name type="scientific">Rhizobium laguerreae</name>
    <dbReference type="NCBI Taxonomy" id="1076926"/>
    <lineage>
        <taxon>Bacteria</taxon>
        <taxon>Pseudomonadati</taxon>
        <taxon>Pseudomonadota</taxon>
        <taxon>Alphaproteobacteria</taxon>
        <taxon>Hyphomicrobiales</taxon>
        <taxon>Rhizobiaceae</taxon>
        <taxon>Rhizobium/Agrobacterium group</taxon>
        <taxon>Rhizobium</taxon>
    </lineage>
</organism>
<reference evidence="3" key="2">
    <citation type="submission" date="2020-04" db="EMBL/GenBank/DDBJ databases">
        <title>Global-level population genomics supports evidence of horizontal gene transfer on evolution of Rhizobia in Lentils.</title>
        <authorList>
            <person name="Gai Y."/>
            <person name="Cook D."/>
            <person name="Riely B."/>
        </authorList>
    </citation>
    <scope>NUCLEOTIDE SEQUENCE</scope>
    <source>
        <strain evidence="3">TLR9</strain>
    </source>
</reference>
<dbReference type="InterPro" id="IPR024072">
    <property type="entry name" value="DHFR-like_dom_sf"/>
</dbReference>
<dbReference type="EMBL" id="SMBI01000017">
    <property type="protein sequence ID" value="TCU16745.1"/>
    <property type="molecule type" value="Genomic_DNA"/>
</dbReference>
<gene>
    <name evidence="4" type="ORF">EV131_117133</name>
    <name evidence="2" type="ORF">FHS25_006420</name>
    <name evidence="3" type="ORF">HFO74_25245</name>
</gene>
<dbReference type="InterPro" id="IPR050765">
    <property type="entry name" value="Riboflavin_Biosynth_HTPR"/>
</dbReference>
<reference evidence="2 6" key="3">
    <citation type="submission" date="2020-08" db="EMBL/GenBank/DDBJ databases">
        <title>Genomic Encyclopedia of Type Strains, Phase III (KMG-III): the genomes of soil and plant-associated and newly described type strains.</title>
        <authorList>
            <person name="Whitman W."/>
        </authorList>
    </citation>
    <scope>NUCLEOTIDE SEQUENCE [LARGE SCALE GENOMIC DNA]</scope>
    <source>
        <strain evidence="2 6">CECT 8280</strain>
    </source>
</reference>
<dbReference type="SUPFAM" id="SSF53597">
    <property type="entry name" value="Dihydrofolate reductase-like"/>
    <property type="match status" value="1"/>
</dbReference>
<dbReference type="EMBL" id="JACHXX010000013">
    <property type="protein sequence ID" value="MBB3165906.1"/>
    <property type="molecule type" value="Genomic_DNA"/>
</dbReference>
<dbReference type="RefSeq" id="WP_077980069.1">
    <property type="nucleotide sequence ID" value="NZ_CP088092.1"/>
</dbReference>
<evidence type="ECO:0000313" key="7">
    <source>
        <dbReference type="Proteomes" id="UP000758022"/>
    </source>
</evidence>
<dbReference type="Proteomes" id="UP000758022">
    <property type="component" value="Unassembled WGS sequence"/>
</dbReference>
<dbReference type="Proteomes" id="UP000542811">
    <property type="component" value="Unassembled WGS sequence"/>
</dbReference>